<keyword evidence="4" id="KW-1185">Reference proteome</keyword>
<dbReference type="InterPro" id="IPR003599">
    <property type="entry name" value="Ig_sub"/>
</dbReference>
<organism evidence="3 4">
    <name type="scientific">Hermetia illucens</name>
    <name type="common">Black soldier fly</name>
    <dbReference type="NCBI Taxonomy" id="343691"/>
    <lineage>
        <taxon>Eukaryota</taxon>
        <taxon>Metazoa</taxon>
        <taxon>Ecdysozoa</taxon>
        <taxon>Arthropoda</taxon>
        <taxon>Hexapoda</taxon>
        <taxon>Insecta</taxon>
        <taxon>Pterygota</taxon>
        <taxon>Neoptera</taxon>
        <taxon>Endopterygota</taxon>
        <taxon>Diptera</taxon>
        <taxon>Brachycera</taxon>
        <taxon>Stratiomyomorpha</taxon>
        <taxon>Stratiomyidae</taxon>
        <taxon>Hermetiinae</taxon>
        <taxon>Hermetia</taxon>
    </lineage>
</organism>
<dbReference type="InterPro" id="IPR007110">
    <property type="entry name" value="Ig-like_dom"/>
</dbReference>
<dbReference type="SUPFAM" id="SSF48726">
    <property type="entry name" value="Immunoglobulin"/>
    <property type="match status" value="1"/>
</dbReference>
<dbReference type="PANTHER" id="PTHR21261:SF17">
    <property type="entry name" value="BEAT VI"/>
    <property type="match status" value="1"/>
</dbReference>
<dbReference type="Proteomes" id="UP000594454">
    <property type="component" value="Chromosome 3"/>
</dbReference>
<evidence type="ECO:0000313" key="4">
    <source>
        <dbReference type="Proteomes" id="UP000594454"/>
    </source>
</evidence>
<dbReference type="SMART" id="SM00409">
    <property type="entry name" value="IG"/>
    <property type="match status" value="1"/>
</dbReference>
<dbReference type="InterPro" id="IPR013106">
    <property type="entry name" value="Ig_V-set"/>
</dbReference>
<feature type="domain" description="Ig-like" evidence="2">
    <location>
        <begin position="44"/>
        <end position="135"/>
    </location>
</feature>
<protein>
    <recommendedName>
        <fullName evidence="2">Ig-like domain-containing protein</fullName>
    </recommendedName>
</protein>
<dbReference type="AlphaFoldDB" id="A0A7R8UPL3"/>
<dbReference type="PANTHER" id="PTHR21261">
    <property type="entry name" value="BEAT PROTEIN"/>
    <property type="match status" value="1"/>
</dbReference>
<dbReference type="EMBL" id="LR899011">
    <property type="protein sequence ID" value="CAD7084659.1"/>
    <property type="molecule type" value="Genomic_DNA"/>
</dbReference>
<dbReference type="PROSITE" id="PS50835">
    <property type="entry name" value="IG_LIKE"/>
    <property type="match status" value="1"/>
</dbReference>
<feature type="region of interest" description="Disordered" evidence="1">
    <location>
        <begin position="270"/>
        <end position="300"/>
    </location>
</feature>
<dbReference type="FunFam" id="2.60.40.10:FF:000437">
    <property type="entry name" value="Beat-IIIc, isoform A"/>
    <property type="match status" value="1"/>
</dbReference>
<sequence>MRTRRLLTSRWHEPFKWFTLFNLFTQVICLKDLRISVPEAVAVGDTVTLSCFYDLENAALYSVRWYFENEEFYRYVPKEQPPSRVFTISGVPVDIQRSSEHSVIIRTVSRNHSGSYQCEVSADAPLFHTESSTATMLVADLPESEPVISILGMAGPDHKRIVHSHETFKAHCAAGPSHPPVNFTWFVNGIRFPSTHSGLRDADIQYTSNGLKEAWSELVVQVDNHIVPTSSRKLIVRCETNIYSLYRGAAEAELIVIGDDFWLNGGKVSPTIDQRGNRGDPDNSPLTGGACSIQTSANAH</sequence>
<dbReference type="InterPro" id="IPR013783">
    <property type="entry name" value="Ig-like_fold"/>
</dbReference>
<dbReference type="InterPro" id="IPR036179">
    <property type="entry name" value="Ig-like_dom_sf"/>
</dbReference>
<accession>A0A7R8UPL3</accession>
<proteinExistence type="predicted"/>
<name>A0A7R8UPL3_HERIL</name>
<gene>
    <name evidence="3" type="ORF">HERILL_LOCUS7542</name>
</gene>
<evidence type="ECO:0000259" key="2">
    <source>
        <dbReference type="PROSITE" id="PS50835"/>
    </source>
</evidence>
<dbReference type="Gene3D" id="2.60.40.10">
    <property type="entry name" value="Immunoglobulins"/>
    <property type="match status" value="1"/>
</dbReference>
<evidence type="ECO:0000313" key="3">
    <source>
        <dbReference type="EMBL" id="CAD7084659.1"/>
    </source>
</evidence>
<reference evidence="3 4" key="1">
    <citation type="submission" date="2020-11" db="EMBL/GenBank/DDBJ databases">
        <authorList>
            <person name="Wallbank WR R."/>
            <person name="Pardo Diaz C."/>
            <person name="Kozak K."/>
            <person name="Martin S."/>
            <person name="Jiggins C."/>
            <person name="Moest M."/>
            <person name="Warren A I."/>
            <person name="Generalovic N T."/>
            <person name="Byers J.R.P. K."/>
            <person name="Montejo-Kovacevich G."/>
            <person name="Yen C E."/>
        </authorList>
    </citation>
    <scope>NUCLEOTIDE SEQUENCE [LARGE SCALE GENOMIC DNA]</scope>
</reference>
<evidence type="ECO:0000256" key="1">
    <source>
        <dbReference type="SAM" id="MobiDB-lite"/>
    </source>
</evidence>
<dbReference type="Pfam" id="PF07686">
    <property type="entry name" value="V-set"/>
    <property type="match status" value="1"/>
</dbReference>
<dbReference type="InParanoid" id="A0A7R8UPL3"/>
<dbReference type="OrthoDB" id="6343941at2759"/>